<organism evidence="1">
    <name type="scientific">marine metagenome</name>
    <dbReference type="NCBI Taxonomy" id="408172"/>
    <lineage>
        <taxon>unclassified sequences</taxon>
        <taxon>metagenomes</taxon>
        <taxon>ecological metagenomes</taxon>
    </lineage>
</organism>
<reference evidence="1" key="1">
    <citation type="submission" date="2018-05" db="EMBL/GenBank/DDBJ databases">
        <authorList>
            <person name="Lanie J.A."/>
            <person name="Ng W.-L."/>
            <person name="Kazmierczak K.M."/>
            <person name="Andrzejewski T.M."/>
            <person name="Davidsen T.M."/>
            <person name="Wayne K.J."/>
            <person name="Tettelin H."/>
            <person name="Glass J.I."/>
            <person name="Rusch D."/>
            <person name="Podicherti R."/>
            <person name="Tsui H.-C.T."/>
            <person name="Winkler M.E."/>
        </authorList>
    </citation>
    <scope>NUCLEOTIDE SEQUENCE</scope>
</reference>
<name>A0A382F1N0_9ZZZZ</name>
<accession>A0A382F1N0</accession>
<dbReference type="EMBL" id="UINC01047146">
    <property type="protein sequence ID" value="SVB56041.1"/>
    <property type="molecule type" value="Genomic_DNA"/>
</dbReference>
<dbReference type="InterPro" id="IPR024364">
    <property type="entry name" value="Baseplate_phage_T4-like"/>
</dbReference>
<gene>
    <name evidence="1" type="ORF">METZ01_LOCUS208895</name>
</gene>
<dbReference type="AlphaFoldDB" id="A0A382F1N0"/>
<dbReference type="Pfam" id="PF12322">
    <property type="entry name" value="T4_baseplate"/>
    <property type="match status" value="1"/>
</dbReference>
<sequence length="248" mass="28431">MGLPTIAVPQYTLTIPSTKKEIKYRPFLVKEEKILLIAMESENQEQIVDATKTTLQNCIFGDVNVSDLSTFDIEYIFLQLRGKAKGEDIELKFECPDCKSEIVNSINIDTIKVITQDGHDANVKITDDLGVVMKYPNIDLQSKIETDTKDKNNIDTLFYTIIQCIDYIYDKENTYPSKDHTEKEITDFVESLTDAHFQKISKFFETMPSLKHEIELHCTNKVKGKGKEKKICNHKEKMVLEGLANFFG</sequence>
<evidence type="ECO:0000313" key="1">
    <source>
        <dbReference type="EMBL" id="SVB56041.1"/>
    </source>
</evidence>
<proteinExistence type="predicted"/>
<evidence type="ECO:0008006" key="2">
    <source>
        <dbReference type="Google" id="ProtNLM"/>
    </source>
</evidence>
<protein>
    <recommendedName>
        <fullName evidence="2">Baseplate protein</fullName>
    </recommendedName>
</protein>